<evidence type="ECO:0000313" key="3">
    <source>
        <dbReference type="EMBL" id="QWG05204.1"/>
    </source>
</evidence>
<dbReference type="Proteomes" id="UP000678679">
    <property type="component" value="Chromosome 2"/>
</dbReference>
<dbReference type="AlphaFoldDB" id="A0AAX1NC95"/>
<dbReference type="EMBL" id="CP076133">
    <property type="protein sequence ID" value="QWG05204.1"/>
    <property type="molecule type" value="Genomic_DNA"/>
</dbReference>
<dbReference type="InterPro" id="IPR015943">
    <property type="entry name" value="WD40/YVTN_repeat-like_dom_sf"/>
</dbReference>
<organism evidence="3 4">
    <name type="scientific">Flammeovirga yaeyamensis</name>
    <dbReference type="NCBI Taxonomy" id="367791"/>
    <lineage>
        <taxon>Bacteria</taxon>
        <taxon>Pseudomonadati</taxon>
        <taxon>Bacteroidota</taxon>
        <taxon>Cytophagia</taxon>
        <taxon>Cytophagales</taxon>
        <taxon>Flammeovirgaceae</taxon>
        <taxon>Flammeovirga</taxon>
    </lineage>
</organism>
<dbReference type="Gene3D" id="2.130.10.10">
    <property type="entry name" value="YVTN repeat-like/Quinoprotein amine dehydrogenase"/>
    <property type="match status" value="4"/>
</dbReference>
<evidence type="ECO:0000259" key="2">
    <source>
        <dbReference type="Pfam" id="PF15902"/>
    </source>
</evidence>
<dbReference type="KEGG" id="fya:KMW28_22535"/>
<sequence length="1037" mass="115402">MKKLLFTSLMFLALMGCNQHQENNQSNNSDDALLDYAKKDIKPSGNALEWRFIGPVMGGRGTSVEISPVDDQVFYFGSASGGLWKTEDAGQFWECISDGQINVGAIGAVAIAPSDPNIMYVGTGEPQMRHDVSYGDGVYKSTDGGKTFTNIGLPKSYHISRIRIHPKNPDIAYVGVLGSAFGYNEERGLYKTTDGGKTWDKVLYQSEKAGVIDVVMDPNNPETLYAATFQFIRKDWTVESGGKDSRLYKTTDGGKNWTDISKNEGFPQEILGRMGLAISKANSNIIYSLTDTETKDGIYRSEDGGNTWELATDNANLTVRPFYFNHLYASPHDANELWVLTNKLWQSVDGGKTWTQRSGTKDDFHDMVIDPKNPRRMIVTHDGGTMVSMTAGKTWSGTYTQRTSQTYRVHVDNQFPYNLYTNCQDLVGYKVPSASFWGGIPLSETEVYGSSEAGFAVPHPTDPNTVYQFNAVSMAGFGGLTVTNLSTPSYAERHVYSNWAFGTPASEFKYRFGWMSAVATSPWDDDALYFGGNHLWKTTDKGMHWKKISPDLTTNDPEKLKLPGGKLAVETSGAEIACIIVRIAVSKKKRGTIWVGTDDGQVHITKNEGRKWTNITPKELPKDSKILEVIESNHNPAHAYIVASRIKGADDRSPYIYKTENYGTSWTNLSKAFPQGEITRTICEDNAVAGLLWVGTETGIFTSKNDGKSWTRMENDFPRVPVYHIIQKEEDLVVATHGRGLWILDDVTPMRVLADNTTKLIKPRDTYRFGYHWWQIYGGGVYGGQKNYFVQNHRPGHTFYELGMVNGEMKRKYIDAGDAKPNGVIIYYNLASASKDTKITIAETNGKEIISFSGDAISQKAGLNKFVWDMRYPNALAIPGKPKPNVRPYCKPGKYLVKLSVGGKEQTQEFKVFMNPNETYTQADANARFALWMKIRDKYSEVSEAIIEAQKLAKNSNSEEVKKAAKALESSMTAVGTTLVQIANERSKLLAKIQAVNEMLISSEGAPSQGAKDAWKDYETQINAELAKWNKVKASIK</sequence>
<reference evidence="3 4" key="1">
    <citation type="submission" date="2021-05" db="EMBL/GenBank/DDBJ databases">
        <title>Comparative genomic studies on the polysaccharide-degrading batcterial strains of the Flammeovirga genus.</title>
        <authorList>
            <person name="Zewei F."/>
            <person name="Zheng Z."/>
            <person name="Yu L."/>
            <person name="Ruyue G."/>
            <person name="Yanhong M."/>
            <person name="Yuanyuan C."/>
            <person name="Jingyan G."/>
            <person name="Wenjun H."/>
        </authorList>
    </citation>
    <scope>NUCLEOTIDE SEQUENCE [LARGE SCALE GENOMIC DNA]</scope>
    <source>
        <strain evidence="3 4">NBRC:100898</strain>
    </source>
</reference>
<dbReference type="RefSeq" id="WP_169662125.1">
    <property type="nucleotide sequence ID" value="NZ_CP076133.1"/>
</dbReference>
<dbReference type="InterPro" id="IPR031778">
    <property type="entry name" value="Sortilin_N"/>
</dbReference>
<gene>
    <name evidence="3" type="ORF">KMW28_22535</name>
</gene>
<keyword evidence="1" id="KW-0677">Repeat</keyword>
<accession>A0AAX1NC95</accession>
<protein>
    <recommendedName>
        <fullName evidence="2">Sortilin N-terminal domain-containing protein</fullName>
    </recommendedName>
</protein>
<dbReference type="CDD" id="cd15482">
    <property type="entry name" value="Sialidase_non-viral"/>
    <property type="match status" value="2"/>
</dbReference>
<dbReference type="GO" id="GO:0010411">
    <property type="term" value="P:xyloglucan metabolic process"/>
    <property type="evidence" value="ECO:0007669"/>
    <property type="project" value="TreeGrafter"/>
</dbReference>
<evidence type="ECO:0000313" key="4">
    <source>
        <dbReference type="Proteomes" id="UP000678679"/>
    </source>
</evidence>
<dbReference type="PROSITE" id="PS51257">
    <property type="entry name" value="PROKAR_LIPOPROTEIN"/>
    <property type="match status" value="1"/>
</dbReference>
<dbReference type="InterPro" id="IPR036278">
    <property type="entry name" value="Sialidase_sf"/>
</dbReference>
<evidence type="ECO:0000256" key="1">
    <source>
        <dbReference type="ARBA" id="ARBA00022737"/>
    </source>
</evidence>
<dbReference type="PANTHER" id="PTHR43739:SF5">
    <property type="entry name" value="EXO-ALPHA-SIALIDASE"/>
    <property type="match status" value="1"/>
</dbReference>
<proteinExistence type="predicted"/>
<name>A0AAX1NC95_9BACT</name>
<dbReference type="SUPFAM" id="SSF50939">
    <property type="entry name" value="Sialidases"/>
    <property type="match status" value="2"/>
</dbReference>
<keyword evidence="4" id="KW-1185">Reference proteome</keyword>
<dbReference type="InterPro" id="IPR052025">
    <property type="entry name" value="Xyloglucanase_GH74"/>
</dbReference>
<dbReference type="PANTHER" id="PTHR43739">
    <property type="entry name" value="XYLOGLUCANASE (EUROFUNG)"/>
    <property type="match status" value="1"/>
</dbReference>
<dbReference type="Pfam" id="PF15902">
    <property type="entry name" value="Sortilin-Vps10"/>
    <property type="match status" value="1"/>
</dbReference>
<feature type="domain" description="Sortilin N-terminal" evidence="2">
    <location>
        <begin position="138"/>
        <end position="263"/>
    </location>
</feature>